<dbReference type="GO" id="GO:0016491">
    <property type="term" value="F:oxidoreductase activity"/>
    <property type="evidence" value="ECO:0007669"/>
    <property type="project" value="UniProtKB-KW"/>
</dbReference>
<dbReference type="InterPro" id="IPR002347">
    <property type="entry name" value="SDR_fam"/>
</dbReference>
<dbReference type="PROSITE" id="PS00061">
    <property type="entry name" value="ADH_SHORT"/>
    <property type="match status" value="1"/>
</dbReference>
<dbReference type="InterPro" id="IPR036291">
    <property type="entry name" value="NAD(P)-bd_dom_sf"/>
</dbReference>
<comment type="similarity">
    <text evidence="1 3">Belongs to the short-chain dehydrogenases/reductases (SDR) family.</text>
</comment>
<dbReference type="Proteomes" id="UP000239590">
    <property type="component" value="Unassembled WGS sequence"/>
</dbReference>
<dbReference type="OrthoDB" id="9808814at2"/>
<dbReference type="PIRSF" id="PIRSF000126">
    <property type="entry name" value="11-beta-HSD1"/>
    <property type="match status" value="1"/>
</dbReference>
<evidence type="ECO:0000256" key="3">
    <source>
        <dbReference type="RuleBase" id="RU000363"/>
    </source>
</evidence>
<accession>A0A2S7IPW3</accession>
<dbReference type="EMBL" id="PTRA01000001">
    <property type="protein sequence ID" value="PQA59620.1"/>
    <property type="molecule type" value="Genomic_DNA"/>
</dbReference>
<gene>
    <name evidence="4" type="ORF">C5O19_08285</name>
</gene>
<dbReference type="InterPro" id="IPR020904">
    <property type="entry name" value="Sc_DH/Rdtase_CS"/>
</dbReference>
<dbReference type="CDD" id="cd05233">
    <property type="entry name" value="SDR_c"/>
    <property type="match status" value="1"/>
</dbReference>
<protein>
    <submittedName>
        <fullName evidence="4">Short-chain dehydrogenase</fullName>
    </submittedName>
</protein>
<dbReference type="PRINTS" id="PR00081">
    <property type="entry name" value="GDHRDH"/>
</dbReference>
<dbReference type="GO" id="GO:0016020">
    <property type="term" value="C:membrane"/>
    <property type="evidence" value="ECO:0007669"/>
    <property type="project" value="TreeGrafter"/>
</dbReference>
<dbReference type="PRINTS" id="PR00080">
    <property type="entry name" value="SDRFAMILY"/>
</dbReference>
<comment type="caution">
    <text evidence="4">The sequence shown here is derived from an EMBL/GenBank/DDBJ whole genome shotgun (WGS) entry which is preliminary data.</text>
</comment>
<sequence length="308" mass="33246">MKTTEQTALITGASSGIGYELAKVFAQNGYNLVLVARNTDRLNEIANELRDQHGLETVIVIGKDLTQPNAPQEVYDEVKGFGVDINILVNDAGMGEYGLFATETDLDKELSIIKLNVVALVHLSKLFLKDMVRVNEGKILNLASVVSLMPNPYMAVYGATKAFVLSFTEALRNELKDTSITVTALLPGATNTDFFNKAGAEGTRAHQQAQTADPAKVAADGYAALMKGNDKVVSGLMNKTQALLSNVLPDQLTSQTMRKLMERPDESEESKTPSTASTLISLAVIAGGLYWAYTKYGLPGVLKKVNIE</sequence>
<name>A0A2S7IPW3_9BACT</name>
<dbReference type="AlphaFoldDB" id="A0A2S7IPW3"/>
<dbReference type="RefSeq" id="WP_104711251.1">
    <property type="nucleotide sequence ID" value="NZ_PTRA01000001.1"/>
</dbReference>
<evidence type="ECO:0000256" key="2">
    <source>
        <dbReference type="ARBA" id="ARBA00023002"/>
    </source>
</evidence>
<evidence type="ECO:0000256" key="1">
    <source>
        <dbReference type="ARBA" id="ARBA00006484"/>
    </source>
</evidence>
<evidence type="ECO:0000313" key="5">
    <source>
        <dbReference type="Proteomes" id="UP000239590"/>
    </source>
</evidence>
<keyword evidence="2" id="KW-0560">Oxidoreductase</keyword>
<keyword evidence="5" id="KW-1185">Reference proteome</keyword>
<dbReference type="Pfam" id="PF00106">
    <property type="entry name" value="adh_short"/>
    <property type="match status" value="1"/>
</dbReference>
<dbReference type="PANTHER" id="PTHR44196">
    <property type="entry name" value="DEHYDROGENASE/REDUCTASE SDR FAMILY MEMBER 7B"/>
    <property type="match status" value="1"/>
</dbReference>
<proteinExistence type="inferred from homology"/>
<evidence type="ECO:0000313" key="4">
    <source>
        <dbReference type="EMBL" id="PQA59620.1"/>
    </source>
</evidence>
<dbReference type="SUPFAM" id="SSF51735">
    <property type="entry name" value="NAD(P)-binding Rossmann-fold domains"/>
    <property type="match status" value="1"/>
</dbReference>
<dbReference type="PANTHER" id="PTHR44196:SF2">
    <property type="entry name" value="SHORT-CHAIN DEHYDROGENASE-RELATED"/>
    <property type="match status" value="1"/>
</dbReference>
<reference evidence="5" key="1">
    <citation type="submission" date="2018-02" db="EMBL/GenBank/DDBJ databases">
        <title>Genome sequencing of Solimonas sp. HR-BB.</title>
        <authorList>
            <person name="Lee Y."/>
            <person name="Jeon C.O."/>
        </authorList>
    </citation>
    <scope>NUCLEOTIDE SEQUENCE [LARGE SCALE GENOMIC DNA]</scope>
    <source>
        <strain evidence="5">HR-U</strain>
    </source>
</reference>
<dbReference type="Gene3D" id="3.40.50.720">
    <property type="entry name" value="NAD(P)-binding Rossmann-like Domain"/>
    <property type="match status" value="1"/>
</dbReference>
<organism evidence="4 5">
    <name type="scientific">Siphonobacter curvatus</name>
    <dbReference type="NCBI Taxonomy" id="2094562"/>
    <lineage>
        <taxon>Bacteria</taxon>
        <taxon>Pseudomonadati</taxon>
        <taxon>Bacteroidota</taxon>
        <taxon>Cytophagia</taxon>
        <taxon>Cytophagales</taxon>
        <taxon>Cytophagaceae</taxon>
        <taxon>Siphonobacter</taxon>
    </lineage>
</organism>